<dbReference type="InterPro" id="IPR005467">
    <property type="entry name" value="His_kinase_dom"/>
</dbReference>
<evidence type="ECO:0000256" key="7">
    <source>
        <dbReference type="ARBA" id="ARBA00023012"/>
    </source>
</evidence>
<dbReference type="Pfam" id="PF02518">
    <property type="entry name" value="HATPase_c"/>
    <property type="match status" value="1"/>
</dbReference>
<dbReference type="GO" id="GO:0004673">
    <property type="term" value="F:protein histidine kinase activity"/>
    <property type="evidence" value="ECO:0007669"/>
    <property type="project" value="UniProtKB-EC"/>
</dbReference>
<dbReference type="RefSeq" id="WP_088352987.1">
    <property type="nucleotide sequence ID" value="NZ_CP061813.1"/>
</dbReference>
<evidence type="ECO:0000313" key="9">
    <source>
        <dbReference type="EMBL" id="QOD61830.1"/>
    </source>
</evidence>
<keyword evidence="5" id="KW-0418">Kinase</keyword>
<evidence type="ECO:0000256" key="6">
    <source>
        <dbReference type="ARBA" id="ARBA00022840"/>
    </source>
</evidence>
<protein>
    <recommendedName>
        <fullName evidence="2">histidine kinase</fullName>
        <ecNumber evidence="2">2.7.13.3</ecNumber>
    </recommendedName>
</protein>
<evidence type="ECO:0000256" key="3">
    <source>
        <dbReference type="ARBA" id="ARBA00022679"/>
    </source>
</evidence>
<keyword evidence="7" id="KW-0902">Two-component regulatory system</keyword>
<keyword evidence="6 9" id="KW-0067">ATP-binding</keyword>
<evidence type="ECO:0000313" key="10">
    <source>
        <dbReference type="Proteomes" id="UP000516764"/>
    </source>
</evidence>
<proteinExistence type="predicted"/>
<gene>
    <name evidence="9" type="ORF">H9I45_05130</name>
</gene>
<evidence type="ECO:0000256" key="4">
    <source>
        <dbReference type="ARBA" id="ARBA00022741"/>
    </source>
</evidence>
<organism evidence="9 10">
    <name type="scientific">Polaribacter haliotis</name>
    <dbReference type="NCBI Taxonomy" id="1888915"/>
    <lineage>
        <taxon>Bacteria</taxon>
        <taxon>Pseudomonadati</taxon>
        <taxon>Bacteroidota</taxon>
        <taxon>Flavobacteriia</taxon>
        <taxon>Flavobacteriales</taxon>
        <taxon>Flavobacteriaceae</taxon>
    </lineage>
</organism>
<dbReference type="KEGG" id="phal:H9I45_05130"/>
<dbReference type="PANTHER" id="PTHR43065:SF46">
    <property type="entry name" value="C4-DICARBOXYLATE TRANSPORT SENSOR PROTEIN DCTB"/>
    <property type="match status" value="1"/>
</dbReference>
<dbReference type="GO" id="GO:0000160">
    <property type="term" value="P:phosphorelay signal transduction system"/>
    <property type="evidence" value="ECO:0007669"/>
    <property type="project" value="UniProtKB-KW"/>
</dbReference>
<evidence type="ECO:0000259" key="8">
    <source>
        <dbReference type="PROSITE" id="PS50109"/>
    </source>
</evidence>
<accession>A0A7L8AIL4</accession>
<dbReference type="OrthoDB" id="9816482at2"/>
<dbReference type="EC" id="2.7.13.3" evidence="2"/>
<reference evidence="9 10" key="1">
    <citation type="journal article" date="2016" name="Int. J. Syst. Evol. Microbiol.">
        <title>Polaribacter haliotis sp. nov., isolated from the gut of abalone Haliotis discus hannai.</title>
        <authorList>
            <person name="Kim Y.O."/>
            <person name="Park I.S."/>
            <person name="Park S."/>
            <person name="Nam B.H."/>
            <person name="Park J.M."/>
            <person name="Kim D.G."/>
            <person name="Yoon J.H."/>
        </authorList>
    </citation>
    <scope>NUCLEOTIDE SEQUENCE [LARGE SCALE GENOMIC DNA]</scope>
    <source>
        <strain evidence="9 10">KCTC 52418</strain>
    </source>
</reference>
<dbReference type="InterPro" id="IPR004358">
    <property type="entry name" value="Sig_transdc_His_kin-like_C"/>
</dbReference>
<evidence type="ECO:0000256" key="2">
    <source>
        <dbReference type="ARBA" id="ARBA00012438"/>
    </source>
</evidence>
<dbReference type="PANTHER" id="PTHR43065">
    <property type="entry name" value="SENSOR HISTIDINE KINASE"/>
    <property type="match status" value="1"/>
</dbReference>
<sequence length="783" mass="88089">MSSKIDNVKLELTALLSKNPPDFGKILSLSNELAKLDPEHQRFFVDAKTLIHLGRDSIKDHSTALLELVKNSYDADAKNVDIEIFSITTDLIRVADNGFGMTEDELKNNWLRIGFSEKRQQKKSKLGRRKTGEKGIGRISTDRLGSQLEIRTKSKDSELTGIKLNWDDFDVEGKNISDIRVQLFKPDSINLPKLLGEVAKTGTEILISKQRQPWSKNNIENLYQELSALTPPFEDVVDFGISLTNDIQPTISEKIDTNYLNAAEIEIEAYYDGKGSEIVYTYWDKYNKKEIIEKIDWQNLISKSNFNDKQELSDSLRCGPVTLKLYFFLRESASVRDMDFNLSSLREFLDNNAGIKVYRDKIVVKPYGFPSSQFGYDWLELADRKAKDPAGLSRAENYRVTPNQLVGGVFITRDSNVALADSAAREGLVESEAFYDLRSLTLGSINMLESYRTKLIPKIKSSKALNKKVSTETQTDKLIKALSNIEQDLDDINSNIQGSKDIDNETKVKVQKNITNLSRTTSKVEKTITDLLNWNRTLSGLATIGISSAVFGHETEGSITQFKGSVSTAKLLLNRKEPNIEKAVSELDKAIRYSKRVAAWGAYALTRVQREKRNKKNTNIKRTIESVVTELKPAFSAASISINTILKNMFSNTYQMDIETILINLLTNSYTAATQKPGERKIVITLSFEDKKKSKKTYLEGYMITVSDSGPGVSKEFSHRVFEPLFSTKLNPSKGSKSIGTGLGLTVVSSIVRDLKGEISFDQDPILKGARFKVWLPLEKKNE</sequence>
<dbReference type="Pfam" id="PF13589">
    <property type="entry name" value="HATPase_c_3"/>
    <property type="match status" value="1"/>
</dbReference>
<dbReference type="InterPro" id="IPR003594">
    <property type="entry name" value="HATPase_dom"/>
</dbReference>
<name>A0A7L8AIL4_9FLAO</name>
<feature type="domain" description="Histidine kinase" evidence="8">
    <location>
        <begin position="550"/>
        <end position="780"/>
    </location>
</feature>
<evidence type="ECO:0000256" key="5">
    <source>
        <dbReference type="ARBA" id="ARBA00022777"/>
    </source>
</evidence>
<dbReference type="SMART" id="SM00387">
    <property type="entry name" value="HATPase_c"/>
    <property type="match status" value="1"/>
</dbReference>
<dbReference type="PROSITE" id="PS50109">
    <property type="entry name" value="HIS_KIN"/>
    <property type="match status" value="1"/>
</dbReference>
<keyword evidence="4" id="KW-0547">Nucleotide-binding</keyword>
<dbReference type="EMBL" id="CP061813">
    <property type="protein sequence ID" value="QOD61830.1"/>
    <property type="molecule type" value="Genomic_DNA"/>
</dbReference>
<evidence type="ECO:0000256" key="1">
    <source>
        <dbReference type="ARBA" id="ARBA00000085"/>
    </source>
</evidence>
<dbReference type="SUPFAM" id="SSF55874">
    <property type="entry name" value="ATPase domain of HSP90 chaperone/DNA topoisomerase II/histidine kinase"/>
    <property type="match status" value="2"/>
</dbReference>
<dbReference type="Gene3D" id="3.30.565.10">
    <property type="entry name" value="Histidine kinase-like ATPase, C-terminal domain"/>
    <property type="match status" value="2"/>
</dbReference>
<dbReference type="InterPro" id="IPR036890">
    <property type="entry name" value="HATPase_C_sf"/>
</dbReference>
<dbReference type="GO" id="GO:0005524">
    <property type="term" value="F:ATP binding"/>
    <property type="evidence" value="ECO:0007669"/>
    <property type="project" value="UniProtKB-KW"/>
</dbReference>
<dbReference type="AlphaFoldDB" id="A0A7L8AIL4"/>
<dbReference type="PRINTS" id="PR00344">
    <property type="entry name" value="BCTRLSENSOR"/>
</dbReference>
<keyword evidence="3" id="KW-0808">Transferase</keyword>
<dbReference type="Proteomes" id="UP000516764">
    <property type="component" value="Chromosome"/>
</dbReference>
<comment type="catalytic activity">
    <reaction evidence="1">
        <text>ATP + protein L-histidine = ADP + protein N-phospho-L-histidine.</text>
        <dbReference type="EC" id="2.7.13.3"/>
    </reaction>
</comment>
<keyword evidence="10" id="KW-1185">Reference proteome</keyword>